<dbReference type="EMBL" id="JUIW01000009">
    <property type="protein sequence ID" value="RYJ41671.1"/>
    <property type="molecule type" value="Genomic_DNA"/>
</dbReference>
<feature type="domain" description="Ig-like" evidence="1">
    <location>
        <begin position="733"/>
        <end position="803"/>
    </location>
</feature>
<organism evidence="2 3">
    <name type="scientific">Flavobacterium beibuense</name>
    <dbReference type="NCBI Taxonomy" id="657326"/>
    <lineage>
        <taxon>Bacteria</taxon>
        <taxon>Pseudomonadati</taxon>
        <taxon>Bacteroidota</taxon>
        <taxon>Flavobacteriia</taxon>
        <taxon>Flavobacteriales</taxon>
        <taxon>Flavobacteriaceae</taxon>
        <taxon>Flavobacterium</taxon>
    </lineage>
</organism>
<dbReference type="Pfam" id="PF19081">
    <property type="entry name" value="Ig_7"/>
    <property type="match status" value="11"/>
</dbReference>
<feature type="domain" description="Ig-like" evidence="1">
    <location>
        <begin position="280"/>
        <end position="333"/>
    </location>
</feature>
<comment type="caution">
    <text evidence="2">The sequence shown here is derived from an EMBL/GenBank/DDBJ whole genome shotgun (WGS) entry which is preliminary data.</text>
</comment>
<accession>A0A444W727</accession>
<feature type="domain" description="Ig-like" evidence="1">
    <location>
        <begin position="814"/>
        <end position="883"/>
    </location>
</feature>
<feature type="domain" description="Ig-like" evidence="1">
    <location>
        <begin position="964"/>
        <end position="1039"/>
    </location>
</feature>
<evidence type="ECO:0000259" key="1">
    <source>
        <dbReference type="Pfam" id="PF19081"/>
    </source>
</evidence>
<proteinExistence type="predicted"/>
<gene>
    <name evidence="2" type="ORF">NU09_2596</name>
</gene>
<feature type="domain" description="Ig-like" evidence="1">
    <location>
        <begin position="417"/>
        <end position="491"/>
    </location>
</feature>
<feature type="domain" description="Ig-like" evidence="1">
    <location>
        <begin position="651"/>
        <end position="724"/>
    </location>
</feature>
<dbReference type="InterPro" id="IPR044023">
    <property type="entry name" value="Ig_7"/>
</dbReference>
<dbReference type="RefSeq" id="WP_129751694.1">
    <property type="nucleotide sequence ID" value="NZ_JUIW01000009.1"/>
</dbReference>
<name>A0A444W727_9FLAO</name>
<dbReference type="OrthoDB" id="1236981at2"/>
<dbReference type="Proteomes" id="UP000289775">
    <property type="component" value="Unassembled WGS sequence"/>
</dbReference>
<evidence type="ECO:0000313" key="3">
    <source>
        <dbReference type="Proteomes" id="UP000289775"/>
    </source>
</evidence>
<sequence>MKSFILKITLLITMLLSTTYFYGQSVEFTIKFDTASCSYEVYATSDTTGDIFVAGGSQISIVLPAAVGNSSLTVTSSSSLSWVDNSQVYVPAADTSSDFHSIATNGGLLNFVATEELLIFTFELPGSACCAPGVRLFENGSDPDSTASGMLGGDFNSYFGDAFTFVDYYSGNYDNTTSVDPPTGNATQDFCEIDNPTVADLVTNEEDVVWYDAASGGTAYSSTDALTDGTTYYGALEPGTCESSSRFGVTVTINDVVTPTGDATQGFCLVDSPKVSDIIVSGGTITWYSAATGGSVVAGTTALTDGTTYYASITDGVNGCESSVRLAVTVTINDADTPTGDATQEFCAIDNPTVSDLNVNESNVTWYNAATGGSIVTAGTALTTATTYYGSLTDGVSGCSSAVRFAVTVTINDAATPTGDAVQEFCEIDNPTVASLIVNEGGVSWYATATGGSTLATNVALADGSTYYGSLTDGVSGCASSSRFAVTVTINDPGTPTGDTTQEFCAINNPTVANLTASGGTITWYAAATGGSVLTGGTALTDGTTYYASITSGGCASANRLAVAVTINDAATPTGDASQSFCTADSPTVADLVTNEAGVTWYTAATGGSTIAGGAALTDGTTYYGSLTDGVSGCASSARFAVTVAVGNAPTPTTSDATQDFCAVDNPTIADLATNESDVIWYNAATGGTAYSDTDSLTDGTTYYGGLVVGSCISATRLAVTVNIDDAATPGGATTQNFCAINNPTVANLSATGGTITWYNASTGGSVVSSGTALVDGTIYYASITDGVSGCESSVRLAVTANIDDAATPGGDTEQTFCAIDSPKVSNLVATGGTVTWYTAATGGSSIAGSTALVNGSTYYGSLTDGGSGCASSVRLAVTVTVNDAATPTGDAAQTFCAIDSPAVADLTASGGTVTWYTAATGGSVVTGGTALVDGTTYYGSLTQNSCESSVRLAVTVTINNASAPTTVDDTQEFCGYDNPTLSDIQINESNITWYAASSGGSALSTGTALVNNTTYYASYTDGVTGCESTSRLPVMVTLTTSCDIALNIKVMLQGALSATSDGLMRDDLRTAGLIPTNQPYNSALNTRFTHVNNAGNETTNSTVLDANDGTGDAIVDWIFVEIRDAADETTILETHSALLQRDGDIVDSATGGAFKLTSMPETFYVSVKHRNHFGAMTSSPVTASMGSATVDFTAFIDAQIYHLPSSPDNVAMNNINITGYVGRALYAGNANYDTKIKYDGVNNDRQTMGSQVLSHVSNTGQVLNYEAVGYLSGDINMDGKIKYDGINNERQVMQNSVLTYPLNTSLLNNYNNMIEQIPQ</sequence>
<feature type="domain" description="Ig-like" evidence="1">
    <location>
        <begin position="493"/>
        <end position="568"/>
    </location>
</feature>
<feature type="domain" description="Ig-like" evidence="1">
    <location>
        <begin position="185"/>
        <end position="254"/>
    </location>
</feature>
<keyword evidence="3" id="KW-1185">Reference proteome</keyword>
<feature type="domain" description="Ig-like" evidence="1">
    <location>
        <begin position="887"/>
        <end position="960"/>
    </location>
</feature>
<protein>
    <submittedName>
        <fullName evidence="2">Cadherin repeat protein</fullName>
    </submittedName>
</protein>
<feature type="domain" description="Ig-like" evidence="1">
    <location>
        <begin position="337"/>
        <end position="412"/>
    </location>
</feature>
<evidence type="ECO:0000313" key="2">
    <source>
        <dbReference type="EMBL" id="RYJ41671.1"/>
    </source>
</evidence>
<feature type="domain" description="Ig-like" evidence="1">
    <location>
        <begin position="572"/>
        <end position="646"/>
    </location>
</feature>
<reference evidence="2 3" key="1">
    <citation type="submission" date="2014-12" db="EMBL/GenBank/DDBJ databases">
        <title>Genome sequence of Flavobacterium beibuense RSKm HC5.</title>
        <authorList>
            <person name="Kim J.F."/>
            <person name="Song J.Y."/>
            <person name="Kwak M.-J."/>
            <person name="Lee S.-W."/>
        </authorList>
    </citation>
    <scope>NUCLEOTIDE SEQUENCE [LARGE SCALE GENOMIC DNA]</scope>
    <source>
        <strain evidence="2 3">RSKm HC5</strain>
    </source>
</reference>